<dbReference type="InterPro" id="IPR058163">
    <property type="entry name" value="LysR-type_TF_proteobact-type"/>
</dbReference>
<dbReference type="Gene3D" id="1.10.10.10">
    <property type="entry name" value="Winged helix-like DNA-binding domain superfamily/Winged helix DNA-binding domain"/>
    <property type="match status" value="1"/>
</dbReference>
<evidence type="ECO:0000313" key="6">
    <source>
        <dbReference type="EMBL" id="AKK08193.1"/>
    </source>
</evidence>
<sequence length="312" mass="34413">MVSRIETGHLEALLTFLTVARLGRFTAAAETLGVNHSTVSRRLADLEKSLGEKLLTRGHNGWELTEFGARAMVAAETAEKSLQELHSLNSDKDSTQLTGVVRVAAPDAFTTNVAVPAFAKLQRAEPGLGIEIMTATQQVRQRRSGVDIEVVIGHPKVNKALTRRLMSYNLCLYATNEYLNWMGTPTTLEDLATHRLNYYIESALQVDDLDLGARRIPAFKDGISSTSVFAHMASTLSGAGFGLLPDYLGNDPRLVRLLPSQFIHKVTYWAVVREENNRNPAVRACLKMLELEAAELEKATMEQHKARGTDVI</sequence>
<reference evidence="7" key="2">
    <citation type="submission" date="2015-05" db="EMBL/GenBank/DDBJ databases">
        <title>Complete genome sequence of Corynebacterium testudinoris DSM 44614, recovered from necrotic lesions in the mouth of a tortoise.</title>
        <authorList>
            <person name="Ruckert C."/>
            <person name="Albersmeier A."/>
            <person name="Winkler A."/>
            <person name="Tauch A."/>
        </authorList>
    </citation>
    <scope>NUCLEOTIDE SEQUENCE [LARGE SCALE GENOMIC DNA]</scope>
    <source>
        <strain evidence="7">DSM 44614</strain>
    </source>
</reference>
<evidence type="ECO:0000313" key="7">
    <source>
        <dbReference type="Proteomes" id="UP000035540"/>
    </source>
</evidence>
<dbReference type="InterPro" id="IPR036388">
    <property type="entry name" value="WH-like_DNA-bd_sf"/>
</dbReference>
<name>A0A0G3H8P1_9CORY</name>
<proteinExistence type="inferred from homology"/>
<protein>
    <submittedName>
        <fullName evidence="6">Transcriptional regulator</fullName>
    </submittedName>
</protein>
<evidence type="ECO:0000259" key="5">
    <source>
        <dbReference type="PROSITE" id="PS50931"/>
    </source>
</evidence>
<evidence type="ECO:0000256" key="2">
    <source>
        <dbReference type="ARBA" id="ARBA00023015"/>
    </source>
</evidence>
<dbReference type="KEGG" id="cted:CTEST_03720"/>
<dbReference type="PANTHER" id="PTHR30537:SF3">
    <property type="entry name" value="TRANSCRIPTIONAL REGULATORY PROTEIN"/>
    <property type="match status" value="1"/>
</dbReference>
<dbReference type="SUPFAM" id="SSF46785">
    <property type="entry name" value="Winged helix' DNA-binding domain"/>
    <property type="match status" value="1"/>
</dbReference>
<keyword evidence="2" id="KW-0805">Transcription regulation</keyword>
<dbReference type="InterPro" id="IPR005119">
    <property type="entry name" value="LysR_subst-bd"/>
</dbReference>
<dbReference type="AlphaFoldDB" id="A0A0G3H8P1"/>
<organism evidence="6 7">
    <name type="scientific">Corynebacterium testudinoris</name>
    <dbReference type="NCBI Taxonomy" id="136857"/>
    <lineage>
        <taxon>Bacteria</taxon>
        <taxon>Bacillati</taxon>
        <taxon>Actinomycetota</taxon>
        <taxon>Actinomycetes</taxon>
        <taxon>Mycobacteriales</taxon>
        <taxon>Corynebacteriaceae</taxon>
        <taxon>Corynebacterium</taxon>
    </lineage>
</organism>
<dbReference type="PROSITE" id="PS50931">
    <property type="entry name" value="HTH_LYSR"/>
    <property type="match status" value="1"/>
</dbReference>
<dbReference type="InterPro" id="IPR000847">
    <property type="entry name" value="LysR_HTH_N"/>
</dbReference>
<comment type="similarity">
    <text evidence="1">Belongs to the LysR transcriptional regulatory family.</text>
</comment>
<evidence type="ECO:0000256" key="1">
    <source>
        <dbReference type="ARBA" id="ARBA00009437"/>
    </source>
</evidence>
<dbReference type="GO" id="GO:0006351">
    <property type="term" value="P:DNA-templated transcription"/>
    <property type="evidence" value="ECO:0007669"/>
    <property type="project" value="TreeGrafter"/>
</dbReference>
<dbReference type="PANTHER" id="PTHR30537">
    <property type="entry name" value="HTH-TYPE TRANSCRIPTIONAL REGULATOR"/>
    <property type="match status" value="1"/>
</dbReference>
<dbReference type="InterPro" id="IPR036390">
    <property type="entry name" value="WH_DNA-bd_sf"/>
</dbReference>
<dbReference type="Pfam" id="PF00126">
    <property type="entry name" value="HTH_1"/>
    <property type="match status" value="1"/>
</dbReference>
<dbReference type="Pfam" id="PF03466">
    <property type="entry name" value="LysR_substrate"/>
    <property type="match status" value="1"/>
</dbReference>
<feature type="domain" description="HTH lysR-type" evidence="5">
    <location>
        <begin position="10"/>
        <end position="65"/>
    </location>
</feature>
<evidence type="ECO:0000256" key="4">
    <source>
        <dbReference type="ARBA" id="ARBA00023163"/>
    </source>
</evidence>
<dbReference type="GO" id="GO:0003700">
    <property type="term" value="F:DNA-binding transcription factor activity"/>
    <property type="evidence" value="ECO:0007669"/>
    <property type="project" value="InterPro"/>
</dbReference>
<accession>A0A0G3H8P1</accession>
<dbReference type="PATRIC" id="fig|136857.5.peg.734"/>
<dbReference type="EMBL" id="CP011545">
    <property type="protein sequence ID" value="AKK08193.1"/>
    <property type="molecule type" value="Genomic_DNA"/>
</dbReference>
<dbReference type="Proteomes" id="UP000035540">
    <property type="component" value="Chromosome"/>
</dbReference>
<dbReference type="SUPFAM" id="SSF53850">
    <property type="entry name" value="Periplasmic binding protein-like II"/>
    <property type="match status" value="1"/>
</dbReference>
<dbReference type="RefSeq" id="WP_047252590.1">
    <property type="nucleotide sequence ID" value="NZ_CP011545.1"/>
</dbReference>
<gene>
    <name evidence="6" type="ORF">CTEST_03720</name>
</gene>
<keyword evidence="3" id="KW-0238">DNA-binding</keyword>
<keyword evidence="4" id="KW-0804">Transcription</keyword>
<keyword evidence="7" id="KW-1185">Reference proteome</keyword>
<reference evidence="6 7" key="1">
    <citation type="journal article" date="2015" name="Genome Announc.">
        <title>Complete Genome Sequence of the Type Strain Corynebacterium testudinoris DSM 44614, Recovered from Necrotic Lesions in the Mouth of a Tortoise.</title>
        <authorList>
            <person name="Ruckert C."/>
            <person name="Kriete M."/>
            <person name="Jaenicke S."/>
            <person name="Winkler A."/>
            <person name="Tauch A."/>
        </authorList>
    </citation>
    <scope>NUCLEOTIDE SEQUENCE [LARGE SCALE GENOMIC DNA]</scope>
    <source>
        <strain evidence="6 7">DSM 44614</strain>
    </source>
</reference>
<dbReference type="GO" id="GO:0043565">
    <property type="term" value="F:sequence-specific DNA binding"/>
    <property type="evidence" value="ECO:0007669"/>
    <property type="project" value="TreeGrafter"/>
</dbReference>
<dbReference type="Gene3D" id="3.40.190.290">
    <property type="match status" value="1"/>
</dbReference>
<dbReference type="OrthoDB" id="570111at2"/>
<evidence type="ECO:0000256" key="3">
    <source>
        <dbReference type="ARBA" id="ARBA00023125"/>
    </source>
</evidence>
<dbReference type="STRING" id="136857.CTEST_03720"/>